<evidence type="ECO:0000256" key="5">
    <source>
        <dbReference type="ARBA" id="ARBA00023012"/>
    </source>
</evidence>
<dbReference type="InterPro" id="IPR036097">
    <property type="entry name" value="HisK_dim/P_sf"/>
</dbReference>
<gene>
    <name evidence="11" type="ORF">GS429_10405</name>
</gene>
<dbReference type="InterPro" id="IPR001789">
    <property type="entry name" value="Sig_transdc_resp-reg_receiver"/>
</dbReference>
<dbReference type="InterPro" id="IPR050736">
    <property type="entry name" value="Sensor_HK_Regulatory"/>
</dbReference>
<dbReference type="CDD" id="cd00156">
    <property type="entry name" value="REC"/>
    <property type="match status" value="1"/>
</dbReference>
<dbReference type="InterPro" id="IPR000700">
    <property type="entry name" value="PAS-assoc_C"/>
</dbReference>
<feature type="domain" description="Histidine kinase" evidence="8">
    <location>
        <begin position="432"/>
        <end position="626"/>
    </location>
</feature>
<keyword evidence="5" id="KW-0902">Two-component regulatory system</keyword>
<evidence type="ECO:0000259" key="8">
    <source>
        <dbReference type="PROSITE" id="PS50109"/>
    </source>
</evidence>
<dbReference type="Pfam" id="PF08447">
    <property type="entry name" value="PAS_3"/>
    <property type="match status" value="1"/>
</dbReference>
<dbReference type="PROSITE" id="PS50113">
    <property type="entry name" value="PAC"/>
    <property type="match status" value="1"/>
</dbReference>
<dbReference type="SUPFAM" id="SSF55781">
    <property type="entry name" value="GAF domain-like"/>
    <property type="match status" value="1"/>
</dbReference>
<dbReference type="SMART" id="SM00388">
    <property type="entry name" value="HisKA"/>
    <property type="match status" value="1"/>
</dbReference>
<dbReference type="Pfam" id="PF00072">
    <property type="entry name" value="Response_reg"/>
    <property type="match status" value="1"/>
</dbReference>
<sequence length="632" mass="70833">MNDPIRVLHVDDEAGFTDLAATFLERADDRITVETATDAGDGLKYLHDHTVDCIVSDYDMQERNGIEFLGDVRAEYPDLPFILFTGKGSEEIASRAISAGVTDYLQKEVGTGQYDVLANRITNAVEQRRTERNANRLRQRLQELTENLHDCVWLFDREWEETLFISGYEQVWGRPVDAVENDPRDFLNGVYPADRETVSGAMDRLSDGISVDLEYRICRDDGPRWVWTKGEPIVDRDGNVVRIAGFTREITERKEREQTLSALHTAAREIGGADESAAVYETLTETAERILEFDLVAVDVEDDGYLIQEAWTLDVEDRAYHDRTSLETGDTFAARSYNRQETIVVDDLRECEITPADPEYRSAVTVPIGEFGTFQAVASEVDAFDQHDREFAELLVGHARVKLAQLQDKRALQNRTEQLERQNERLDEFVKVVSHDLRNPVTVAKGNLDLVRDEHDSESLEDAAWAVDRIDALIDDLLTLAREGEEVGSLDPVDLGTLSERCWRSVATGEATLEVAIETDSERVIEAHESRLQQLLENLVRNAIDHGGPNVTITVGRLEDGDGFYVADDGAGIPEANRDDVFEIGYSTSNDGAGFGLNIVKQIVDAHGWTIDVTDGSDGGTRFEIRGVNFVR</sequence>
<dbReference type="EMBL" id="WUYX01000030">
    <property type="protein sequence ID" value="MXV62468.1"/>
    <property type="molecule type" value="Genomic_DNA"/>
</dbReference>
<proteinExistence type="predicted"/>
<dbReference type="PROSITE" id="PS50109">
    <property type="entry name" value="HIS_KIN"/>
    <property type="match status" value="1"/>
</dbReference>
<dbReference type="InterPro" id="IPR029016">
    <property type="entry name" value="GAF-like_dom_sf"/>
</dbReference>
<dbReference type="InterPro" id="IPR003661">
    <property type="entry name" value="HisK_dim/P_dom"/>
</dbReference>
<dbReference type="InterPro" id="IPR036890">
    <property type="entry name" value="HATPase_C_sf"/>
</dbReference>
<name>A0A6B0VLW0_9EURY</name>
<dbReference type="EC" id="2.7.13.3" evidence="2"/>
<dbReference type="Gene3D" id="3.30.565.10">
    <property type="entry name" value="Histidine kinase-like ATPase, C-terminal domain"/>
    <property type="match status" value="1"/>
</dbReference>
<feature type="domain" description="PAC" evidence="10">
    <location>
        <begin position="209"/>
        <end position="262"/>
    </location>
</feature>
<evidence type="ECO:0000259" key="10">
    <source>
        <dbReference type="PROSITE" id="PS50113"/>
    </source>
</evidence>
<organism evidence="11 12">
    <name type="scientific">Natronorubrum halalkaliphilum</name>
    <dbReference type="NCBI Taxonomy" id="2691917"/>
    <lineage>
        <taxon>Archaea</taxon>
        <taxon>Methanobacteriati</taxon>
        <taxon>Methanobacteriota</taxon>
        <taxon>Stenosarchaea group</taxon>
        <taxon>Halobacteria</taxon>
        <taxon>Halobacteriales</taxon>
        <taxon>Natrialbaceae</taxon>
        <taxon>Natronorubrum</taxon>
    </lineage>
</organism>
<accession>A0A6B0VLW0</accession>
<feature type="modified residue" description="4-aspartylphosphate" evidence="6">
    <location>
        <position position="57"/>
    </location>
</feature>
<dbReference type="SUPFAM" id="SSF47384">
    <property type="entry name" value="Homodimeric domain of signal transducing histidine kinase"/>
    <property type="match status" value="1"/>
</dbReference>
<dbReference type="Gene3D" id="3.30.450.40">
    <property type="match status" value="1"/>
</dbReference>
<dbReference type="PROSITE" id="PS50110">
    <property type="entry name" value="RESPONSE_REGULATORY"/>
    <property type="match status" value="1"/>
</dbReference>
<comment type="caution">
    <text evidence="11">The sequence shown here is derived from an EMBL/GenBank/DDBJ whole genome shotgun (WGS) entry which is preliminary data.</text>
</comment>
<dbReference type="Gene3D" id="3.40.50.2300">
    <property type="match status" value="1"/>
</dbReference>
<keyword evidence="6" id="KW-0597">Phosphoprotein</keyword>
<dbReference type="InterPro" id="IPR035965">
    <property type="entry name" value="PAS-like_dom_sf"/>
</dbReference>
<dbReference type="CDD" id="cd00075">
    <property type="entry name" value="HATPase"/>
    <property type="match status" value="1"/>
</dbReference>
<dbReference type="Gene3D" id="3.30.450.20">
    <property type="entry name" value="PAS domain"/>
    <property type="match status" value="1"/>
</dbReference>
<dbReference type="InterPro" id="IPR003018">
    <property type="entry name" value="GAF"/>
</dbReference>
<dbReference type="Proteomes" id="UP000434101">
    <property type="component" value="Unassembled WGS sequence"/>
</dbReference>
<keyword evidence="7" id="KW-0175">Coiled coil</keyword>
<keyword evidence="12" id="KW-1185">Reference proteome</keyword>
<dbReference type="InterPro" id="IPR005467">
    <property type="entry name" value="His_kinase_dom"/>
</dbReference>
<feature type="domain" description="Response regulatory" evidence="9">
    <location>
        <begin position="6"/>
        <end position="122"/>
    </location>
</feature>
<evidence type="ECO:0000256" key="6">
    <source>
        <dbReference type="PROSITE-ProRule" id="PRU00169"/>
    </source>
</evidence>
<dbReference type="Pfam" id="PF00512">
    <property type="entry name" value="HisKA"/>
    <property type="match status" value="1"/>
</dbReference>
<dbReference type="PANTHER" id="PTHR43711">
    <property type="entry name" value="TWO-COMPONENT HISTIDINE KINASE"/>
    <property type="match status" value="1"/>
</dbReference>
<evidence type="ECO:0000313" key="11">
    <source>
        <dbReference type="EMBL" id="MXV62468.1"/>
    </source>
</evidence>
<comment type="catalytic activity">
    <reaction evidence="1">
        <text>ATP + protein L-histidine = ADP + protein N-phospho-L-histidine.</text>
        <dbReference type="EC" id="2.7.13.3"/>
    </reaction>
</comment>
<dbReference type="SMART" id="SM00448">
    <property type="entry name" value="REC"/>
    <property type="match status" value="1"/>
</dbReference>
<dbReference type="GO" id="GO:0000155">
    <property type="term" value="F:phosphorelay sensor kinase activity"/>
    <property type="evidence" value="ECO:0007669"/>
    <property type="project" value="InterPro"/>
</dbReference>
<evidence type="ECO:0000256" key="2">
    <source>
        <dbReference type="ARBA" id="ARBA00012438"/>
    </source>
</evidence>
<dbReference type="InterPro" id="IPR011006">
    <property type="entry name" value="CheY-like_superfamily"/>
</dbReference>
<dbReference type="PANTHER" id="PTHR43711:SF1">
    <property type="entry name" value="HISTIDINE KINASE 1"/>
    <property type="match status" value="1"/>
</dbReference>
<dbReference type="Pfam" id="PF13185">
    <property type="entry name" value="GAF_2"/>
    <property type="match status" value="1"/>
</dbReference>
<evidence type="ECO:0000256" key="1">
    <source>
        <dbReference type="ARBA" id="ARBA00000085"/>
    </source>
</evidence>
<keyword evidence="4" id="KW-0418">Kinase</keyword>
<evidence type="ECO:0000259" key="9">
    <source>
        <dbReference type="PROSITE" id="PS50110"/>
    </source>
</evidence>
<feature type="coiled-coil region" evidence="7">
    <location>
        <begin position="402"/>
        <end position="429"/>
    </location>
</feature>
<dbReference type="RefSeq" id="WP_160065291.1">
    <property type="nucleotide sequence ID" value="NZ_WUYX01000030.1"/>
</dbReference>
<dbReference type="SUPFAM" id="SSF52172">
    <property type="entry name" value="CheY-like"/>
    <property type="match status" value="1"/>
</dbReference>
<dbReference type="CDD" id="cd00082">
    <property type="entry name" value="HisKA"/>
    <property type="match status" value="1"/>
</dbReference>
<dbReference type="SUPFAM" id="SSF55874">
    <property type="entry name" value="ATPase domain of HSP90 chaperone/DNA topoisomerase II/histidine kinase"/>
    <property type="match status" value="1"/>
</dbReference>
<evidence type="ECO:0000256" key="3">
    <source>
        <dbReference type="ARBA" id="ARBA00022679"/>
    </source>
</evidence>
<reference evidence="11 12" key="1">
    <citation type="submission" date="2020-01" db="EMBL/GenBank/DDBJ databases">
        <title>Natronorubrum sp. JWXQ-INN 674 isolated from Inner Mongolia Autonomous Region of China.</title>
        <authorList>
            <person name="Xue Q."/>
        </authorList>
    </citation>
    <scope>NUCLEOTIDE SEQUENCE [LARGE SCALE GENOMIC DNA]</scope>
    <source>
        <strain evidence="11 12">JWXQ-INN-674</strain>
    </source>
</reference>
<dbReference type="SUPFAM" id="SSF55785">
    <property type="entry name" value="PYP-like sensor domain (PAS domain)"/>
    <property type="match status" value="1"/>
</dbReference>
<evidence type="ECO:0000313" key="12">
    <source>
        <dbReference type="Proteomes" id="UP000434101"/>
    </source>
</evidence>
<dbReference type="InterPro" id="IPR003594">
    <property type="entry name" value="HATPase_dom"/>
</dbReference>
<dbReference type="InterPro" id="IPR013655">
    <property type="entry name" value="PAS_fold_3"/>
</dbReference>
<dbReference type="Pfam" id="PF02518">
    <property type="entry name" value="HATPase_c"/>
    <property type="match status" value="1"/>
</dbReference>
<dbReference type="SMART" id="SM00387">
    <property type="entry name" value="HATPase_c"/>
    <property type="match status" value="1"/>
</dbReference>
<dbReference type="SMART" id="SM00086">
    <property type="entry name" value="PAC"/>
    <property type="match status" value="1"/>
</dbReference>
<evidence type="ECO:0000256" key="4">
    <source>
        <dbReference type="ARBA" id="ARBA00022777"/>
    </source>
</evidence>
<evidence type="ECO:0000256" key="7">
    <source>
        <dbReference type="SAM" id="Coils"/>
    </source>
</evidence>
<dbReference type="InterPro" id="IPR001610">
    <property type="entry name" value="PAC"/>
</dbReference>
<keyword evidence="3" id="KW-0808">Transferase</keyword>
<protein>
    <recommendedName>
        <fullName evidence="2">histidine kinase</fullName>
        <ecNumber evidence="2">2.7.13.3</ecNumber>
    </recommendedName>
</protein>
<dbReference type="Gene3D" id="1.10.287.130">
    <property type="match status" value="1"/>
</dbReference>
<dbReference type="OrthoDB" id="8127at2157"/>
<dbReference type="AlphaFoldDB" id="A0A6B0VLW0"/>